<dbReference type="PANTHER" id="PTHR43531:SF11">
    <property type="entry name" value="METHYL-ACCEPTING CHEMOTAXIS PROTEIN 3"/>
    <property type="match status" value="1"/>
</dbReference>
<feature type="domain" description="Methyl-accepting transducer" evidence="4">
    <location>
        <begin position="24"/>
        <end position="260"/>
    </location>
</feature>
<dbReference type="OrthoDB" id="2489132at2"/>
<name>A0A1N7M6W8_9RHOB</name>
<proteinExistence type="inferred from homology"/>
<dbReference type="GO" id="GO:0007165">
    <property type="term" value="P:signal transduction"/>
    <property type="evidence" value="ECO:0007669"/>
    <property type="project" value="UniProtKB-KW"/>
</dbReference>
<evidence type="ECO:0000259" key="4">
    <source>
        <dbReference type="PROSITE" id="PS50111"/>
    </source>
</evidence>
<dbReference type="SMART" id="SM00283">
    <property type="entry name" value="MA"/>
    <property type="match status" value="1"/>
</dbReference>
<comment type="similarity">
    <text evidence="2">Belongs to the methyl-accepting chemotaxis (MCP) protein family.</text>
</comment>
<sequence length="469" mass="49384">MTQSLNPRTDDAQTAARINRIAADAVLLGRDVAEVAGALDALEQHIDAQMSLLQTARSAAETVQDANTRVLDGADRVSRSADVTLDLVEGTVAQLRETGAHAQTIAAWVRAAIARMEEINTTLIKVQSENAEIKSVAKQVNILAINAKIEAARAGDSGKGFAVVAEAINELSRKTAAAADGIGTAVGGLSTSVGALHDEAGAISQDANAVLTGAAGTDTALGRMVEGLKQTREAVSEITARAGEVNAANGRFAPAFRDMADGMTSTSAEVHQAAQKTQALILAGETIVQEAVELGGATTDDAFIRAAQGAAAEIGQIFESAIQRGQIAASSLFDSRYTAIPGTDPAQVMAPFTNFTDSVLPEVQERMLGLSQDVVFCAAVDRNGYLPTHNLKFSQPQSVDPVWNAANCRNRRIFNDRVGLRAGQSTAPFLLQIYRRDMGGGEFALMKDLSAPIFVNGKHWGGLRLAYRM</sequence>
<evidence type="ECO:0000313" key="6">
    <source>
        <dbReference type="Proteomes" id="UP000186221"/>
    </source>
</evidence>
<evidence type="ECO:0000256" key="3">
    <source>
        <dbReference type="PROSITE-ProRule" id="PRU00284"/>
    </source>
</evidence>
<accession>A0A1N7M6W8</accession>
<dbReference type="PANTHER" id="PTHR43531">
    <property type="entry name" value="PROTEIN ICFG"/>
    <property type="match status" value="1"/>
</dbReference>
<keyword evidence="3" id="KW-0807">Transducer</keyword>
<dbReference type="InterPro" id="IPR051310">
    <property type="entry name" value="MCP_chemotaxis"/>
</dbReference>
<dbReference type="EMBL" id="FTOG01000005">
    <property type="protein sequence ID" value="SIS81866.1"/>
    <property type="molecule type" value="Genomic_DNA"/>
</dbReference>
<dbReference type="GO" id="GO:0004888">
    <property type="term" value="F:transmembrane signaling receptor activity"/>
    <property type="evidence" value="ECO:0007669"/>
    <property type="project" value="TreeGrafter"/>
</dbReference>
<protein>
    <submittedName>
        <fullName evidence="5">Methyl-accepting chemotaxis protein</fullName>
    </submittedName>
</protein>
<dbReference type="Proteomes" id="UP000186221">
    <property type="component" value="Unassembled WGS sequence"/>
</dbReference>
<dbReference type="InterPro" id="IPR004089">
    <property type="entry name" value="MCPsignal_dom"/>
</dbReference>
<evidence type="ECO:0000256" key="2">
    <source>
        <dbReference type="ARBA" id="ARBA00029447"/>
    </source>
</evidence>
<dbReference type="AlphaFoldDB" id="A0A1N7M6W8"/>
<reference evidence="6" key="1">
    <citation type="submission" date="2017-01" db="EMBL/GenBank/DDBJ databases">
        <authorList>
            <person name="Varghese N."/>
            <person name="Submissions S."/>
        </authorList>
    </citation>
    <scope>NUCLEOTIDE SEQUENCE [LARGE SCALE GENOMIC DNA]</scope>
    <source>
        <strain evidence="6">DSM 19945</strain>
    </source>
</reference>
<evidence type="ECO:0000313" key="5">
    <source>
        <dbReference type="EMBL" id="SIS81866.1"/>
    </source>
</evidence>
<dbReference type="STRING" id="453582.SAMN05421580_105158"/>
<dbReference type="Gene3D" id="1.10.287.950">
    <property type="entry name" value="Methyl-accepting chemotaxis protein"/>
    <property type="match status" value="1"/>
</dbReference>
<dbReference type="PROSITE" id="PS50111">
    <property type="entry name" value="CHEMOTAXIS_TRANSDUC_2"/>
    <property type="match status" value="1"/>
</dbReference>
<keyword evidence="6" id="KW-1185">Reference proteome</keyword>
<keyword evidence="1" id="KW-0145">Chemotaxis</keyword>
<gene>
    <name evidence="5" type="ORF">SAMN05421580_105158</name>
</gene>
<evidence type="ECO:0000256" key="1">
    <source>
        <dbReference type="ARBA" id="ARBA00022500"/>
    </source>
</evidence>
<dbReference type="Pfam" id="PF00015">
    <property type="entry name" value="MCPsignal"/>
    <property type="match status" value="1"/>
</dbReference>
<dbReference type="GO" id="GO:0006935">
    <property type="term" value="P:chemotaxis"/>
    <property type="evidence" value="ECO:0007669"/>
    <property type="project" value="UniProtKB-KW"/>
</dbReference>
<dbReference type="SUPFAM" id="SSF58104">
    <property type="entry name" value="Methyl-accepting chemotaxis protein (MCP) signaling domain"/>
    <property type="match status" value="1"/>
</dbReference>
<organism evidence="5 6">
    <name type="scientific">Rhodobacter aestuarii</name>
    <dbReference type="NCBI Taxonomy" id="453582"/>
    <lineage>
        <taxon>Bacteria</taxon>
        <taxon>Pseudomonadati</taxon>
        <taxon>Pseudomonadota</taxon>
        <taxon>Alphaproteobacteria</taxon>
        <taxon>Rhodobacterales</taxon>
        <taxon>Rhodobacter group</taxon>
        <taxon>Rhodobacter</taxon>
    </lineage>
</organism>
<dbReference type="RefSeq" id="WP_076484804.1">
    <property type="nucleotide sequence ID" value="NZ_FTOG01000005.1"/>
</dbReference>
<dbReference type="GO" id="GO:0005886">
    <property type="term" value="C:plasma membrane"/>
    <property type="evidence" value="ECO:0007669"/>
    <property type="project" value="TreeGrafter"/>
</dbReference>